<feature type="domain" description="CUB" evidence="5">
    <location>
        <begin position="137"/>
        <end position="249"/>
    </location>
</feature>
<dbReference type="AlphaFoldDB" id="A0A8W8MXH7"/>
<dbReference type="SUPFAM" id="SSF49854">
    <property type="entry name" value="Spermadhesin, CUB domain"/>
    <property type="match status" value="4"/>
</dbReference>
<sequence length="488" mass="53370">MGAARAMTIILYLFFVYLFTITEQNVRQRRQISPEQPRMMTMNGHLIFQTGTNHNITFRSTGGGYVNIDGENVQQLATLPKYTCICEDGWTTSGSSPMCVVDRDECSEPGPRCSADPSVPCINLPGSFTCGQCPAACGGTYSEPEGSFSSPSYPNAYPANKECVYTINQSPGSVVTLSFTAFDLEGSTNCIYDYLTVRDGNLPTSPEIGTYCGNNIPPAISSSSEYLWLNFISDFSVASNGFRLEYITNDAFGTGRVLGRFCGREGNPAPLLSTTNYMSVRFQTDASVNATGFSINYRQDCGGVLTEDNGEILSPNFPNNYNHSDACAWLILAPEGAKIQVDDALRNGTLVNLGRWCSNQTPPPQKSTSSQMVVKFRSDPAINGNGFAANWTSDCNRTYTGTGGKIFSPGWPGNYPRNAYCEMSISAPAGTYVTLYFNSFYIEPHSTCRYDYLEEQPPPLRASGNKILIKFVTDGFHTAPGFRLLYTS</sequence>
<dbReference type="FunFam" id="2.60.120.290:FF:000013">
    <property type="entry name" value="Membrane frizzled-related protein"/>
    <property type="match status" value="1"/>
</dbReference>
<evidence type="ECO:0000313" key="7">
    <source>
        <dbReference type="Proteomes" id="UP000005408"/>
    </source>
</evidence>
<dbReference type="SMART" id="SM00042">
    <property type="entry name" value="CUB"/>
    <property type="match status" value="3"/>
</dbReference>
<evidence type="ECO:0000256" key="4">
    <source>
        <dbReference type="SAM" id="SignalP"/>
    </source>
</evidence>
<feature type="domain" description="CUB" evidence="5">
    <location>
        <begin position="255"/>
        <end position="300"/>
    </location>
</feature>
<evidence type="ECO:0000259" key="5">
    <source>
        <dbReference type="PROSITE" id="PS01180"/>
    </source>
</evidence>
<protein>
    <recommendedName>
        <fullName evidence="5">CUB domain-containing protein</fullName>
    </recommendedName>
</protein>
<dbReference type="PANTHER" id="PTHR24251">
    <property type="entry name" value="OVOCHYMASE-RELATED"/>
    <property type="match status" value="1"/>
</dbReference>
<dbReference type="InterPro" id="IPR035914">
    <property type="entry name" value="Sperma_CUB_dom_sf"/>
</dbReference>
<keyword evidence="2" id="KW-1015">Disulfide bond</keyword>
<feature type="signal peptide" evidence="4">
    <location>
        <begin position="1"/>
        <end position="22"/>
    </location>
</feature>
<dbReference type="CDD" id="cd22201">
    <property type="entry name" value="cubilin_NTD"/>
    <property type="match status" value="1"/>
</dbReference>
<proteinExistence type="predicted"/>
<accession>A0A8W8MXH7</accession>
<reference evidence="6" key="1">
    <citation type="submission" date="2022-08" db="UniProtKB">
        <authorList>
            <consortium name="EnsemblMetazoa"/>
        </authorList>
    </citation>
    <scope>IDENTIFICATION</scope>
    <source>
        <strain evidence="6">05x7-T-G4-1.051#20</strain>
    </source>
</reference>
<dbReference type="Gene3D" id="2.60.120.290">
    <property type="entry name" value="Spermadhesin, CUB domain"/>
    <property type="match status" value="5"/>
</dbReference>
<keyword evidence="4" id="KW-0732">Signal</keyword>
<keyword evidence="7" id="KW-1185">Reference proteome</keyword>
<evidence type="ECO:0000256" key="3">
    <source>
        <dbReference type="PROSITE-ProRule" id="PRU00059"/>
    </source>
</evidence>
<dbReference type="CDD" id="cd00041">
    <property type="entry name" value="CUB"/>
    <property type="match status" value="3"/>
</dbReference>
<dbReference type="CDD" id="cd00054">
    <property type="entry name" value="EGF_CA"/>
    <property type="match status" value="1"/>
</dbReference>
<dbReference type="PANTHER" id="PTHR24251:SF30">
    <property type="entry name" value="MEMBRANE FRIZZLED-RELATED PROTEIN"/>
    <property type="match status" value="1"/>
</dbReference>
<dbReference type="PROSITE" id="PS01187">
    <property type="entry name" value="EGF_CA"/>
    <property type="match status" value="1"/>
</dbReference>
<dbReference type="EnsemblMetazoa" id="G3772.6">
    <property type="protein sequence ID" value="G3772.6:cds"/>
    <property type="gene ID" value="G3772"/>
</dbReference>
<dbReference type="PROSITE" id="PS01180">
    <property type="entry name" value="CUB"/>
    <property type="match status" value="4"/>
</dbReference>
<feature type="domain" description="CUB" evidence="5">
    <location>
        <begin position="301"/>
        <end position="394"/>
    </location>
</feature>
<organism evidence="6 7">
    <name type="scientific">Magallana gigas</name>
    <name type="common">Pacific oyster</name>
    <name type="synonym">Crassostrea gigas</name>
    <dbReference type="NCBI Taxonomy" id="29159"/>
    <lineage>
        <taxon>Eukaryota</taxon>
        <taxon>Metazoa</taxon>
        <taxon>Spiralia</taxon>
        <taxon>Lophotrochozoa</taxon>
        <taxon>Mollusca</taxon>
        <taxon>Bivalvia</taxon>
        <taxon>Autobranchia</taxon>
        <taxon>Pteriomorphia</taxon>
        <taxon>Ostreida</taxon>
        <taxon>Ostreoidea</taxon>
        <taxon>Ostreidae</taxon>
        <taxon>Magallana</taxon>
    </lineage>
</organism>
<dbReference type="InterPro" id="IPR000859">
    <property type="entry name" value="CUB_dom"/>
</dbReference>
<comment type="caution">
    <text evidence="3">Lacks conserved residue(s) required for the propagation of feature annotation.</text>
</comment>
<evidence type="ECO:0000256" key="2">
    <source>
        <dbReference type="ARBA" id="ARBA00023157"/>
    </source>
</evidence>
<keyword evidence="1" id="KW-0677">Repeat</keyword>
<dbReference type="InterPro" id="IPR018097">
    <property type="entry name" value="EGF_Ca-bd_CS"/>
</dbReference>
<dbReference type="GO" id="GO:0005509">
    <property type="term" value="F:calcium ion binding"/>
    <property type="evidence" value="ECO:0007669"/>
    <property type="project" value="InterPro"/>
</dbReference>
<dbReference type="Proteomes" id="UP000005408">
    <property type="component" value="Unassembled WGS sequence"/>
</dbReference>
<feature type="domain" description="CUB" evidence="5">
    <location>
        <begin position="395"/>
        <end position="488"/>
    </location>
</feature>
<feature type="chain" id="PRO_5036452835" description="CUB domain-containing protein" evidence="4">
    <location>
        <begin position="23"/>
        <end position="488"/>
    </location>
</feature>
<name>A0A8W8MXH7_MAGGI</name>
<evidence type="ECO:0000313" key="6">
    <source>
        <dbReference type="EnsemblMetazoa" id="G3772.6:cds"/>
    </source>
</evidence>
<dbReference type="Gene3D" id="2.10.25.10">
    <property type="entry name" value="Laminin"/>
    <property type="match status" value="1"/>
</dbReference>
<dbReference type="Pfam" id="PF00431">
    <property type="entry name" value="CUB"/>
    <property type="match status" value="5"/>
</dbReference>
<evidence type="ECO:0000256" key="1">
    <source>
        <dbReference type="ARBA" id="ARBA00022737"/>
    </source>
</evidence>